<keyword evidence="1" id="KW-0812">Transmembrane</keyword>
<sequence length="198" mass="22037">MFDKNITAELTISLGTPFAHQQVAFAPVNSSWEKAEQKDQLALSKNCLSSNSNSNKFRIPFTGGIMSVLMAVITVIRLAKKVPRKITGTDLFSNTAHSNGNKMKAPAICMDDQMSMMKRMVELEEKVNILSKKPDIPAEMEELLNKALSRISTLEQDLAITKKSLDDALIRQVELQGQIDKKKKKRTCFPSLHKISGS</sequence>
<evidence type="ECO:0000313" key="3">
    <source>
        <dbReference type="Proteomes" id="UP000291084"/>
    </source>
</evidence>
<dbReference type="AlphaFoldDB" id="A0A0S3SDN9"/>
<dbReference type="Proteomes" id="UP000291084">
    <property type="component" value="Chromosome 6"/>
</dbReference>
<keyword evidence="1" id="KW-0472">Membrane</keyword>
<feature type="transmembrane region" description="Helical" evidence="1">
    <location>
        <begin position="59"/>
        <end position="79"/>
    </location>
</feature>
<accession>A0A0S3SDN9</accession>
<dbReference type="PANTHER" id="PTHR45657:SF29">
    <property type="entry name" value="PHOSPHATIDYLINOSITOL_PHOSPHATIDYLCHOLINE TRANSFER PROTEIN SFH12"/>
    <property type="match status" value="1"/>
</dbReference>
<evidence type="ECO:0000313" key="2">
    <source>
        <dbReference type="EMBL" id="BAT90954.1"/>
    </source>
</evidence>
<reference evidence="2 3" key="1">
    <citation type="journal article" date="2015" name="Sci. Rep.">
        <title>The power of single molecule real-time sequencing technology in the de novo assembly of a eukaryotic genome.</title>
        <authorList>
            <person name="Sakai H."/>
            <person name="Naito K."/>
            <person name="Ogiso-Tanaka E."/>
            <person name="Takahashi Y."/>
            <person name="Iseki K."/>
            <person name="Muto C."/>
            <person name="Satou K."/>
            <person name="Teruya K."/>
            <person name="Shiroma A."/>
            <person name="Shimoji M."/>
            <person name="Hirano T."/>
            <person name="Itoh T."/>
            <person name="Kaga A."/>
            <person name="Tomooka N."/>
        </authorList>
    </citation>
    <scope>NUCLEOTIDE SEQUENCE [LARGE SCALE GENOMIC DNA]</scope>
    <source>
        <strain evidence="3">cv. Shumari</strain>
    </source>
</reference>
<dbReference type="PANTHER" id="PTHR45657">
    <property type="entry name" value="CRAL-TRIO DOMAIN-CONTAINING PROTEIN YKL091C-RELATED"/>
    <property type="match status" value="1"/>
</dbReference>
<name>A0A0S3SDN9_PHAAN</name>
<dbReference type="OrthoDB" id="1111739at2759"/>
<keyword evidence="1" id="KW-1133">Transmembrane helix</keyword>
<dbReference type="EMBL" id="AP015039">
    <property type="protein sequence ID" value="BAT90954.1"/>
    <property type="molecule type" value="Genomic_DNA"/>
</dbReference>
<gene>
    <name evidence="2" type="primary">Vigan.06G225300</name>
    <name evidence="2" type="ORF">VIGAN_06225300</name>
</gene>
<organism evidence="2 3">
    <name type="scientific">Vigna angularis var. angularis</name>
    <dbReference type="NCBI Taxonomy" id="157739"/>
    <lineage>
        <taxon>Eukaryota</taxon>
        <taxon>Viridiplantae</taxon>
        <taxon>Streptophyta</taxon>
        <taxon>Embryophyta</taxon>
        <taxon>Tracheophyta</taxon>
        <taxon>Spermatophyta</taxon>
        <taxon>Magnoliopsida</taxon>
        <taxon>eudicotyledons</taxon>
        <taxon>Gunneridae</taxon>
        <taxon>Pentapetalae</taxon>
        <taxon>rosids</taxon>
        <taxon>fabids</taxon>
        <taxon>Fabales</taxon>
        <taxon>Fabaceae</taxon>
        <taxon>Papilionoideae</taxon>
        <taxon>50 kb inversion clade</taxon>
        <taxon>NPAAA clade</taxon>
        <taxon>indigoferoid/millettioid clade</taxon>
        <taxon>Phaseoleae</taxon>
        <taxon>Vigna</taxon>
    </lineage>
</organism>
<keyword evidence="3" id="KW-1185">Reference proteome</keyword>
<protein>
    <submittedName>
        <fullName evidence="2">Uncharacterized protein</fullName>
    </submittedName>
</protein>
<evidence type="ECO:0000256" key="1">
    <source>
        <dbReference type="SAM" id="Phobius"/>
    </source>
</evidence>
<proteinExistence type="predicted"/>
<dbReference type="InterPro" id="IPR051026">
    <property type="entry name" value="PI/PC_transfer"/>
</dbReference>